<gene>
    <name evidence="1" type="ORF">VW23_020790</name>
</gene>
<dbReference type="EMBL" id="LAJE02000198">
    <property type="protein sequence ID" value="OEO30581.1"/>
    <property type="molecule type" value="Genomic_DNA"/>
</dbReference>
<keyword evidence="2" id="KW-1185">Reference proteome</keyword>
<accession>A0A1E5XPT6</accession>
<dbReference type="Gene3D" id="2.40.50.140">
    <property type="entry name" value="Nucleic acid-binding proteins"/>
    <property type="match status" value="1"/>
</dbReference>
<proteinExistence type="predicted"/>
<organism evidence="1 2">
    <name type="scientific">Devosia insulae DS-56</name>
    <dbReference type="NCBI Taxonomy" id="1116389"/>
    <lineage>
        <taxon>Bacteria</taxon>
        <taxon>Pseudomonadati</taxon>
        <taxon>Pseudomonadota</taxon>
        <taxon>Alphaproteobacteria</taxon>
        <taxon>Hyphomicrobiales</taxon>
        <taxon>Devosiaceae</taxon>
        <taxon>Devosia</taxon>
    </lineage>
</organism>
<dbReference type="SUPFAM" id="SSF50249">
    <property type="entry name" value="Nucleic acid-binding proteins"/>
    <property type="match status" value="1"/>
</dbReference>
<dbReference type="InterPro" id="IPR012340">
    <property type="entry name" value="NA-bd_OB-fold"/>
</dbReference>
<name>A0A1E5XPT6_9HYPH</name>
<evidence type="ECO:0000313" key="1">
    <source>
        <dbReference type="EMBL" id="OEO30581.1"/>
    </source>
</evidence>
<reference evidence="1 2" key="1">
    <citation type="journal article" date="2015" name="Genome Announc.">
        <title>Genome Assemblies of Three Soil-Associated Devosia species: D. insulae, D. limi, and D. soli.</title>
        <authorList>
            <person name="Hassan Y.I."/>
            <person name="Lepp D."/>
            <person name="Zhou T."/>
        </authorList>
    </citation>
    <scope>NUCLEOTIDE SEQUENCE [LARGE SCALE GENOMIC DNA]</scope>
    <source>
        <strain evidence="1 2">DS-56</strain>
    </source>
</reference>
<comment type="caution">
    <text evidence="1">The sequence shown here is derived from an EMBL/GenBank/DDBJ whole genome shotgun (WGS) entry which is preliminary data.</text>
</comment>
<dbReference type="AlphaFoldDB" id="A0A1E5XPT6"/>
<sequence length="91" mass="10356">MTTAGADENKAALRRRVVALADGPGFTGRAPGGPSRWSTERTEHYEALRPELVVEVAYDHVSGKRFRHGTRLLRWRPDKRPDQCRMEQLGR</sequence>
<evidence type="ECO:0000313" key="2">
    <source>
        <dbReference type="Proteomes" id="UP000095463"/>
    </source>
</evidence>
<dbReference type="Proteomes" id="UP000095463">
    <property type="component" value="Unassembled WGS sequence"/>
</dbReference>
<protein>
    <submittedName>
        <fullName evidence="1">Uncharacterized protein</fullName>
    </submittedName>
</protein>